<dbReference type="EMBL" id="KQ965737">
    <property type="protein sequence ID" value="KXS19733.1"/>
    <property type="molecule type" value="Genomic_DNA"/>
</dbReference>
<keyword evidence="3" id="KW-1185">Reference proteome</keyword>
<dbReference type="AlphaFoldDB" id="A0A139AT47"/>
<evidence type="ECO:0000313" key="3">
    <source>
        <dbReference type="Proteomes" id="UP000070544"/>
    </source>
</evidence>
<protein>
    <submittedName>
        <fullName evidence="2">Uncharacterized protein</fullName>
    </submittedName>
</protein>
<gene>
    <name evidence="2" type="ORF">M427DRAFT_52614</name>
</gene>
<feature type="region of interest" description="Disordered" evidence="1">
    <location>
        <begin position="232"/>
        <end position="272"/>
    </location>
</feature>
<name>A0A139AT47_GONPJ</name>
<feature type="compositionally biased region" description="Polar residues" evidence="1">
    <location>
        <begin position="484"/>
        <end position="494"/>
    </location>
</feature>
<evidence type="ECO:0000313" key="2">
    <source>
        <dbReference type="EMBL" id="KXS19733.1"/>
    </source>
</evidence>
<dbReference type="OrthoDB" id="10451654at2759"/>
<sequence>MTQTESGGFNAGKLPPPVVARILAFAVPHNVSFPDYASLNALRFVSKTWRTAAQWLLIRRIKPAGIVCAVTEELDPRVFDSDEQKHIWTVWLQFQDPSDHFRSPSPGIIAHPQPPPILPPTVRFGAGTEPPVVIPHGLHPPTMTADPFIRAVLKSVDVDKNGGFPFGGNGIGAVDSVGSTMMVPSFARDDKVRGLVVEEVYLVTRVDGFHADSDKGKGVRDRSNRNYEWRELSRLSHSTPPGPHTPRILGSYLGHSRLSSATPNTPSSSVPRSTVSARACFLGSRSDWVLEVKHQLRPRPSQFGFLSNTSTVSPSIDEDDINGQDTLVDNVDALPPTPADDSRDTIVVRFIGLECTYGFLCGGVRSPERVGASIVSQMRAAATSDDLFARMVNTERARAALGESLQSSTTPPKHLVDLLAVQHPSRCSHTIFAARQGFHPPLAQSQRHICDASEVLREWLQSGGGYRPDARSWDRTAPPEIEASGSSDGRPVQSNLRLSPTLVSAIAKLAKSRIKPPSEAELACVLSMIGATLVKPLSYGGAAWLDIEDEQPNSVLDDVGTWLGGIFGGVASRKNVKELQGDSWW</sequence>
<reference evidence="2 3" key="1">
    <citation type="journal article" date="2015" name="Genome Biol. Evol.">
        <title>Phylogenomic analyses indicate that early fungi evolved digesting cell walls of algal ancestors of land plants.</title>
        <authorList>
            <person name="Chang Y."/>
            <person name="Wang S."/>
            <person name="Sekimoto S."/>
            <person name="Aerts A.L."/>
            <person name="Choi C."/>
            <person name="Clum A."/>
            <person name="LaButti K.M."/>
            <person name="Lindquist E.A."/>
            <person name="Yee Ngan C."/>
            <person name="Ohm R.A."/>
            <person name="Salamov A.A."/>
            <person name="Grigoriev I.V."/>
            <person name="Spatafora J.W."/>
            <person name="Berbee M.L."/>
        </authorList>
    </citation>
    <scope>NUCLEOTIDE SEQUENCE [LARGE SCALE GENOMIC DNA]</scope>
    <source>
        <strain evidence="2 3">JEL478</strain>
    </source>
</reference>
<dbReference type="Proteomes" id="UP000070544">
    <property type="component" value="Unassembled WGS sequence"/>
</dbReference>
<proteinExistence type="predicted"/>
<feature type="region of interest" description="Disordered" evidence="1">
    <location>
        <begin position="465"/>
        <end position="494"/>
    </location>
</feature>
<accession>A0A139AT47</accession>
<organism evidence="2 3">
    <name type="scientific">Gonapodya prolifera (strain JEL478)</name>
    <name type="common">Monoblepharis prolifera</name>
    <dbReference type="NCBI Taxonomy" id="1344416"/>
    <lineage>
        <taxon>Eukaryota</taxon>
        <taxon>Fungi</taxon>
        <taxon>Fungi incertae sedis</taxon>
        <taxon>Chytridiomycota</taxon>
        <taxon>Chytridiomycota incertae sedis</taxon>
        <taxon>Monoblepharidomycetes</taxon>
        <taxon>Monoblepharidales</taxon>
        <taxon>Gonapodyaceae</taxon>
        <taxon>Gonapodya</taxon>
    </lineage>
</organism>
<evidence type="ECO:0000256" key="1">
    <source>
        <dbReference type="SAM" id="MobiDB-lite"/>
    </source>
</evidence>